<evidence type="ECO:0000313" key="2">
    <source>
        <dbReference type="EMBL" id="DAF86921.1"/>
    </source>
</evidence>
<name>A0A8S5TXK2_9CAUD</name>
<dbReference type="EMBL" id="BK015955">
    <property type="protein sequence ID" value="DAF86921.1"/>
    <property type="molecule type" value="Genomic_DNA"/>
</dbReference>
<accession>A0A8S5TXK2</accession>
<reference evidence="2" key="1">
    <citation type="journal article" date="2021" name="Proc. Natl. Acad. Sci. U.S.A.">
        <title>A Catalog of Tens of Thousands of Viruses from Human Metagenomes Reveals Hidden Associations with Chronic Diseases.</title>
        <authorList>
            <person name="Tisza M.J."/>
            <person name="Buck C.B."/>
        </authorList>
    </citation>
    <scope>NUCLEOTIDE SEQUENCE</scope>
    <source>
        <strain evidence="2">CtvBz3</strain>
    </source>
</reference>
<dbReference type="Pfam" id="PF14730">
    <property type="entry name" value="DUF4468"/>
    <property type="match status" value="1"/>
</dbReference>
<organism evidence="2">
    <name type="scientific">Siphoviridae sp. ctvBz3</name>
    <dbReference type="NCBI Taxonomy" id="2825720"/>
    <lineage>
        <taxon>Viruses</taxon>
        <taxon>Duplodnaviria</taxon>
        <taxon>Heunggongvirae</taxon>
        <taxon>Uroviricota</taxon>
        <taxon>Caudoviricetes</taxon>
    </lineage>
</organism>
<dbReference type="InterPro" id="IPR027823">
    <property type="entry name" value="DUF4468"/>
</dbReference>
<sequence>MKKVLFMLAAWLIYLSANAQFKLTINGFVDENDIEKDYVVYNFEGETQESLYTKVLKFINTSYKSPKDVINEVKPEMITISGFQESCISIGKVKKVLGQSMSMTGGYDLQYNISIRFKDGKIRIDAPSFECTGKSGTKTSRLVLQGSNGGFGTEVRTGLFKKSGEPSRENAIKMLEDFFNEFCKAIETSIKDDSNNEW</sequence>
<feature type="domain" description="DUF4468" evidence="1">
    <location>
        <begin position="42"/>
        <end position="129"/>
    </location>
</feature>
<protein>
    <recommendedName>
        <fullName evidence="1">DUF4468 domain-containing protein</fullName>
    </recommendedName>
</protein>
<proteinExistence type="predicted"/>
<evidence type="ECO:0000259" key="1">
    <source>
        <dbReference type="Pfam" id="PF14730"/>
    </source>
</evidence>